<dbReference type="Proteomes" id="UP001652663">
    <property type="component" value="Chromosome X"/>
</dbReference>
<dbReference type="PANTHER" id="PTHR12957:SF36">
    <property type="entry name" value="SAGE1-LIKE PROTEIN-RELATED"/>
    <property type="match status" value="1"/>
</dbReference>
<evidence type="ECO:0000313" key="3">
    <source>
        <dbReference type="Proteomes" id="UP001652663"/>
    </source>
</evidence>
<dbReference type="GeneID" id="139181276"/>
<dbReference type="PANTHER" id="PTHR12957">
    <property type="entry name" value="DEAD/H BOX POLYPEPTIDE 26/DICE1-RELATED"/>
    <property type="match status" value="1"/>
</dbReference>
<reference evidence="4" key="1">
    <citation type="submission" date="2025-08" db="UniProtKB">
        <authorList>
            <consortium name="RefSeq"/>
        </authorList>
    </citation>
    <scope>IDENTIFICATION</scope>
    <source>
        <tissue evidence="4">Blood</tissue>
    </source>
</reference>
<evidence type="ECO:0000259" key="2">
    <source>
        <dbReference type="Pfam" id="PF15300"/>
    </source>
</evidence>
<dbReference type="InterPro" id="IPR029307">
    <property type="entry name" value="INT_SG_DDX_CT_C"/>
</dbReference>
<dbReference type="InterPro" id="IPR051113">
    <property type="entry name" value="Integrator_subunit6"/>
</dbReference>
<protein>
    <submittedName>
        <fullName evidence="4">Integrator complex subunit 6-like</fullName>
    </submittedName>
</protein>
<proteinExistence type="predicted"/>
<gene>
    <name evidence="4" type="primary">LOC139181276</name>
</gene>
<feature type="domain" description="INTS6/SAGE1/DDX26B/CT45 C-terminal" evidence="2">
    <location>
        <begin position="212"/>
        <end position="273"/>
    </location>
</feature>
<evidence type="ECO:0000256" key="1">
    <source>
        <dbReference type="SAM" id="MobiDB-lite"/>
    </source>
</evidence>
<accession>A0ABM4RXN6</accession>
<organism evidence="3 4">
    <name type="scientific">Bos indicus</name>
    <name type="common">Zebu</name>
    <dbReference type="NCBI Taxonomy" id="9915"/>
    <lineage>
        <taxon>Eukaryota</taxon>
        <taxon>Metazoa</taxon>
        <taxon>Chordata</taxon>
        <taxon>Craniata</taxon>
        <taxon>Vertebrata</taxon>
        <taxon>Euteleostomi</taxon>
        <taxon>Mammalia</taxon>
        <taxon>Eutheria</taxon>
        <taxon>Laurasiatheria</taxon>
        <taxon>Artiodactyla</taxon>
        <taxon>Ruminantia</taxon>
        <taxon>Pecora</taxon>
        <taxon>Bovidae</taxon>
        <taxon>Bovinae</taxon>
        <taxon>Bos</taxon>
    </lineage>
</organism>
<feature type="region of interest" description="Disordered" evidence="1">
    <location>
        <begin position="71"/>
        <end position="109"/>
    </location>
</feature>
<dbReference type="RefSeq" id="XP_070640307.1">
    <property type="nucleotide sequence ID" value="XM_070784206.1"/>
</dbReference>
<keyword evidence="3" id="KW-1185">Reference proteome</keyword>
<name>A0ABM4RXN6_BOSIN</name>
<evidence type="ECO:0000313" key="4">
    <source>
        <dbReference type="RefSeq" id="XP_070640307.1"/>
    </source>
</evidence>
<dbReference type="Pfam" id="PF15300">
    <property type="entry name" value="INT_SG_DDX_CT_C"/>
    <property type="match status" value="1"/>
</dbReference>
<sequence length="292" mass="32656">MTMSSLEDHSLELYNINYFSSAFPLSHQGILMQRVSHEEDLKTRASPPQEIDPGQPKTVYTFNSMFKNEKKMKHDKAVRVTAGHEKQRKHPGEPKGHSSSKRRRTATVTHDVHEEKMENNQTPPGGFFSKSASSELMNTAGDGIPLNQVDSLSDDFTSLKKDGPILKPRNNALIGGTKNCSVSAGGSKAAAMSSKGTVPNKLQISPAMAQKINDDIKYELMKEVRKFGRNFARIFTLFEEVQGPLSVKKKFVEFTIKEAARFKRVVLIQQLEKVLEKVESDCLSKNSQSQEK</sequence>
<feature type="compositionally biased region" description="Basic and acidic residues" evidence="1">
    <location>
        <begin position="75"/>
        <end position="96"/>
    </location>
</feature>